<dbReference type="PROSITE" id="PS01068">
    <property type="entry name" value="OMPA_1"/>
    <property type="match status" value="1"/>
</dbReference>
<evidence type="ECO:0000259" key="6">
    <source>
        <dbReference type="PROSITE" id="PS51123"/>
    </source>
</evidence>
<organism evidence="7 8">
    <name type="scientific">Flavobacterium subsaxonicum WB 4.1-42 = DSM 21790</name>
    <dbReference type="NCBI Taxonomy" id="1121898"/>
    <lineage>
        <taxon>Bacteria</taxon>
        <taxon>Pseudomonadati</taxon>
        <taxon>Bacteroidota</taxon>
        <taxon>Flavobacteriia</taxon>
        <taxon>Flavobacteriales</taxon>
        <taxon>Flavobacteriaceae</taxon>
        <taxon>Flavobacterium</taxon>
    </lineage>
</organism>
<dbReference type="CDD" id="cd07185">
    <property type="entry name" value="OmpA_C-like"/>
    <property type="match status" value="1"/>
</dbReference>
<evidence type="ECO:0000256" key="3">
    <source>
        <dbReference type="ARBA" id="ARBA00023237"/>
    </source>
</evidence>
<dbReference type="PANTHER" id="PTHR30329">
    <property type="entry name" value="STATOR ELEMENT OF FLAGELLAR MOTOR COMPLEX"/>
    <property type="match status" value="1"/>
</dbReference>
<dbReference type="InterPro" id="IPR006690">
    <property type="entry name" value="OMPA-like_CS"/>
</dbReference>
<sequence length="231" mass="24061">MKTTKIYLLALAFVASVGFTSCEAVKNTNNTQRGVGIGAASGAVIGGVLGNNIGKGGNTALGAIIGGVVGGTVGGVIGNRMDKQAQKIDEALPGAEVERVGEGIKITLGENSVNFDLNKATLTSTAKANLDKLVPVFNEYPDTNIQIFGYTDSSGSDEYNLNLSEQRAASVRSYLGGKGISTSRIVAKGMGEVDPIADNTTKEGMAKNRRVEFAITANEKMVQDAQKEVKQ</sequence>
<dbReference type="RefSeq" id="WP_026990964.1">
    <property type="nucleotide sequence ID" value="NZ_AUGP01000018.1"/>
</dbReference>
<evidence type="ECO:0000313" key="8">
    <source>
        <dbReference type="Proteomes" id="UP000030111"/>
    </source>
</evidence>
<dbReference type="GO" id="GO:0009279">
    <property type="term" value="C:cell outer membrane"/>
    <property type="evidence" value="ECO:0007669"/>
    <property type="project" value="UniProtKB-SubCell"/>
</dbReference>
<keyword evidence="5" id="KW-0732">Signal</keyword>
<comment type="caution">
    <text evidence="7">The sequence shown here is derived from an EMBL/GenBank/DDBJ whole genome shotgun (WGS) entry which is preliminary data.</text>
</comment>
<dbReference type="Pfam" id="PF00691">
    <property type="entry name" value="OmpA"/>
    <property type="match status" value="1"/>
</dbReference>
<dbReference type="SUPFAM" id="SSF103088">
    <property type="entry name" value="OmpA-like"/>
    <property type="match status" value="1"/>
</dbReference>
<name>A0A0A2MPB1_9FLAO</name>
<dbReference type="Gene3D" id="3.30.1330.60">
    <property type="entry name" value="OmpA-like domain"/>
    <property type="match status" value="1"/>
</dbReference>
<evidence type="ECO:0000256" key="4">
    <source>
        <dbReference type="PROSITE-ProRule" id="PRU00473"/>
    </source>
</evidence>
<accession>A0A0A2MPB1</accession>
<feature type="chain" id="PRO_5001992468" evidence="5">
    <location>
        <begin position="24"/>
        <end position="231"/>
    </location>
</feature>
<dbReference type="InterPro" id="IPR050330">
    <property type="entry name" value="Bact_OuterMem_StrucFunc"/>
</dbReference>
<dbReference type="PANTHER" id="PTHR30329:SF21">
    <property type="entry name" value="LIPOPROTEIN YIAD-RELATED"/>
    <property type="match status" value="1"/>
</dbReference>
<evidence type="ECO:0000256" key="2">
    <source>
        <dbReference type="ARBA" id="ARBA00023136"/>
    </source>
</evidence>
<evidence type="ECO:0000256" key="1">
    <source>
        <dbReference type="ARBA" id="ARBA00004442"/>
    </source>
</evidence>
<dbReference type="PROSITE" id="PS51257">
    <property type="entry name" value="PROKAR_LIPOPROTEIN"/>
    <property type="match status" value="1"/>
</dbReference>
<proteinExistence type="predicted"/>
<dbReference type="eggNOG" id="COG2885">
    <property type="taxonomic scope" value="Bacteria"/>
</dbReference>
<feature type="domain" description="OmpA-like" evidence="6">
    <location>
        <begin position="102"/>
        <end position="219"/>
    </location>
</feature>
<feature type="signal peptide" evidence="5">
    <location>
        <begin position="1"/>
        <end position="23"/>
    </location>
</feature>
<dbReference type="PRINTS" id="PR01023">
    <property type="entry name" value="NAFLGMOTY"/>
</dbReference>
<dbReference type="Proteomes" id="UP000030111">
    <property type="component" value="Unassembled WGS sequence"/>
</dbReference>
<gene>
    <name evidence="7" type="ORF">Q766_09030</name>
</gene>
<keyword evidence="2 4" id="KW-0472">Membrane</keyword>
<dbReference type="PROSITE" id="PS51123">
    <property type="entry name" value="OMPA_2"/>
    <property type="match status" value="1"/>
</dbReference>
<dbReference type="EMBL" id="JRLY01000005">
    <property type="protein sequence ID" value="KGO93426.1"/>
    <property type="molecule type" value="Genomic_DNA"/>
</dbReference>
<dbReference type="PRINTS" id="PR01021">
    <property type="entry name" value="OMPADOMAIN"/>
</dbReference>
<keyword evidence="8" id="KW-1185">Reference proteome</keyword>
<dbReference type="InterPro" id="IPR006665">
    <property type="entry name" value="OmpA-like"/>
</dbReference>
<dbReference type="InterPro" id="IPR036737">
    <property type="entry name" value="OmpA-like_sf"/>
</dbReference>
<reference evidence="7 8" key="1">
    <citation type="submission" date="2013-09" db="EMBL/GenBank/DDBJ databases">
        <authorList>
            <person name="Zeng Z."/>
            <person name="Chen C."/>
        </authorList>
    </citation>
    <scope>NUCLEOTIDE SEQUENCE [LARGE SCALE GENOMIC DNA]</scope>
    <source>
        <strain evidence="7 8">WB 4.1-42</strain>
    </source>
</reference>
<dbReference type="InterPro" id="IPR006664">
    <property type="entry name" value="OMP_bac"/>
</dbReference>
<dbReference type="InterPro" id="IPR039567">
    <property type="entry name" value="Gly-zipper"/>
</dbReference>
<dbReference type="AlphaFoldDB" id="A0A0A2MPB1"/>
<evidence type="ECO:0000313" key="7">
    <source>
        <dbReference type="EMBL" id="KGO93426.1"/>
    </source>
</evidence>
<dbReference type="OrthoDB" id="9782229at2"/>
<dbReference type="Pfam" id="PF13488">
    <property type="entry name" value="Gly-zipper_Omp"/>
    <property type="match status" value="1"/>
</dbReference>
<dbReference type="STRING" id="1121898.GCA_000422725_02157"/>
<comment type="subcellular location">
    <subcellularLocation>
        <location evidence="1">Cell outer membrane</location>
    </subcellularLocation>
</comment>
<evidence type="ECO:0000256" key="5">
    <source>
        <dbReference type="SAM" id="SignalP"/>
    </source>
</evidence>
<keyword evidence="3" id="KW-0998">Cell outer membrane</keyword>
<protein>
    <submittedName>
        <fullName evidence="7">Membrane protein</fullName>
    </submittedName>
</protein>